<dbReference type="Proteomes" id="UP000319769">
    <property type="component" value="Unassembled WGS sequence"/>
</dbReference>
<keyword evidence="2" id="KW-0813">Transport</keyword>
<dbReference type="GO" id="GO:0005524">
    <property type="term" value="F:ATP binding"/>
    <property type="evidence" value="ECO:0007669"/>
    <property type="project" value="UniProtKB-KW"/>
</dbReference>
<evidence type="ECO:0000313" key="7">
    <source>
        <dbReference type="Proteomes" id="UP000319769"/>
    </source>
</evidence>
<organism evidence="6 7">
    <name type="scientific">Amycolatopsis acidicola</name>
    <dbReference type="NCBI Taxonomy" id="2596893"/>
    <lineage>
        <taxon>Bacteria</taxon>
        <taxon>Bacillati</taxon>
        <taxon>Actinomycetota</taxon>
        <taxon>Actinomycetes</taxon>
        <taxon>Pseudonocardiales</taxon>
        <taxon>Pseudonocardiaceae</taxon>
        <taxon>Amycolatopsis</taxon>
    </lineage>
</organism>
<dbReference type="Gene3D" id="3.40.50.300">
    <property type="entry name" value="P-loop containing nucleotide triphosphate hydrolases"/>
    <property type="match status" value="1"/>
</dbReference>
<dbReference type="PANTHER" id="PTHR43335:SF4">
    <property type="entry name" value="ABC TRANSPORTER, ATP-BINDING PROTEIN"/>
    <property type="match status" value="1"/>
</dbReference>
<evidence type="ECO:0000256" key="2">
    <source>
        <dbReference type="ARBA" id="ARBA00022448"/>
    </source>
</evidence>
<keyword evidence="3" id="KW-0547">Nucleotide-binding</keyword>
<dbReference type="RefSeq" id="WP_144750481.1">
    <property type="nucleotide sequence ID" value="NZ_VMNW02000079.1"/>
</dbReference>
<dbReference type="Pfam" id="PF00005">
    <property type="entry name" value="ABC_tran"/>
    <property type="match status" value="1"/>
</dbReference>
<proteinExistence type="inferred from homology"/>
<dbReference type="OrthoDB" id="9804819at2"/>
<keyword evidence="4 6" id="KW-0067">ATP-binding</keyword>
<evidence type="ECO:0000313" key="6">
    <source>
        <dbReference type="EMBL" id="KAA9153181.1"/>
    </source>
</evidence>
<gene>
    <name evidence="6" type="ORF">FPZ12_035275</name>
</gene>
<protein>
    <submittedName>
        <fullName evidence="6">ATP-binding cassette domain-containing protein</fullName>
    </submittedName>
</protein>
<evidence type="ECO:0000259" key="5">
    <source>
        <dbReference type="PROSITE" id="PS50893"/>
    </source>
</evidence>
<dbReference type="SMART" id="SM00382">
    <property type="entry name" value="AAA"/>
    <property type="match status" value="1"/>
</dbReference>
<comment type="caution">
    <text evidence="6">The sequence shown here is derived from an EMBL/GenBank/DDBJ whole genome shotgun (WGS) entry which is preliminary data.</text>
</comment>
<dbReference type="EMBL" id="VMNW02000079">
    <property type="protein sequence ID" value="KAA9153181.1"/>
    <property type="molecule type" value="Genomic_DNA"/>
</dbReference>
<reference evidence="6" key="1">
    <citation type="submission" date="2019-09" db="EMBL/GenBank/DDBJ databases">
        <authorList>
            <person name="Teo W.F.A."/>
            <person name="Duangmal K."/>
        </authorList>
    </citation>
    <scope>NUCLEOTIDE SEQUENCE [LARGE SCALE GENOMIC DNA]</scope>
    <source>
        <strain evidence="6">K81G1</strain>
    </source>
</reference>
<dbReference type="InterPro" id="IPR003439">
    <property type="entry name" value="ABC_transporter-like_ATP-bd"/>
</dbReference>
<sequence>MDATIEVRGLRKRYGTAVALDDLTFTVSPGHVTGFGGPAGAGKTTTLRVLLGLERPDRGMALISGRQYRELRVPLREAGAVLWGTAPHPACRARTHLRWLAQSNGLPATRAGEVLELTGLSAVAKRAIGTLDPASRRRLDLAAALLGDPPVLLLDEPFDGLGPDDATWLRGLLRELAAQGRAVLITSRTMRELEETAEHVVVVTRGRLLADAPLKDLLAAVSDGLVAVHTSHREEAITVLAHAGATVTAGGGDEITVSGLPADRVVSVLSEGVVPFSGVSEHRPSLEEAYLELTRKTAEQVPA</sequence>
<dbReference type="InterPro" id="IPR027417">
    <property type="entry name" value="P-loop_NTPase"/>
</dbReference>
<evidence type="ECO:0000256" key="4">
    <source>
        <dbReference type="ARBA" id="ARBA00022840"/>
    </source>
</evidence>
<name>A0A5N0UPX8_9PSEU</name>
<keyword evidence="7" id="KW-1185">Reference proteome</keyword>
<dbReference type="SUPFAM" id="SSF52540">
    <property type="entry name" value="P-loop containing nucleoside triphosphate hydrolases"/>
    <property type="match status" value="1"/>
</dbReference>
<evidence type="ECO:0000256" key="1">
    <source>
        <dbReference type="ARBA" id="ARBA00005417"/>
    </source>
</evidence>
<dbReference type="InterPro" id="IPR003593">
    <property type="entry name" value="AAA+_ATPase"/>
</dbReference>
<evidence type="ECO:0000256" key="3">
    <source>
        <dbReference type="ARBA" id="ARBA00022741"/>
    </source>
</evidence>
<accession>A0A5N0UPX8</accession>
<dbReference type="PROSITE" id="PS50893">
    <property type="entry name" value="ABC_TRANSPORTER_2"/>
    <property type="match status" value="1"/>
</dbReference>
<dbReference type="AlphaFoldDB" id="A0A5N0UPX8"/>
<comment type="similarity">
    <text evidence="1">Belongs to the ABC transporter superfamily.</text>
</comment>
<dbReference type="GO" id="GO:0016887">
    <property type="term" value="F:ATP hydrolysis activity"/>
    <property type="evidence" value="ECO:0007669"/>
    <property type="project" value="InterPro"/>
</dbReference>
<dbReference type="PANTHER" id="PTHR43335">
    <property type="entry name" value="ABC TRANSPORTER, ATP-BINDING PROTEIN"/>
    <property type="match status" value="1"/>
</dbReference>
<feature type="domain" description="ABC transporter" evidence="5">
    <location>
        <begin position="5"/>
        <end position="230"/>
    </location>
</feature>